<accession>A0A060WPE8</accession>
<evidence type="ECO:0000313" key="2">
    <source>
        <dbReference type="Proteomes" id="UP000193380"/>
    </source>
</evidence>
<dbReference type="Pfam" id="PF25571">
    <property type="entry name" value="TPR_CCP1_N"/>
    <property type="match status" value="1"/>
</dbReference>
<gene>
    <name evidence="1" type="ORF">GSONMT00061672001</name>
</gene>
<organism evidence="1 2">
    <name type="scientific">Oncorhynchus mykiss</name>
    <name type="common">Rainbow trout</name>
    <name type="synonym">Salmo gairdneri</name>
    <dbReference type="NCBI Taxonomy" id="8022"/>
    <lineage>
        <taxon>Eukaryota</taxon>
        <taxon>Metazoa</taxon>
        <taxon>Chordata</taxon>
        <taxon>Craniata</taxon>
        <taxon>Vertebrata</taxon>
        <taxon>Euteleostomi</taxon>
        <taxon>Actinopterygii</taxon>
        <taxon>Neopterygii</taxon>
        <taxon>Teleostei</taxon>
        <taxon>Protacanthopterygii</taxon>
        <taxon>Salmoniformes</taxon>
        <taxon>Salmonidae</taxon>
        <taxon>Salmoninae</taxon>
        <taxon>Oncorhynchus</taxon>
    </lineage>
</organism>
<name>A0A060WPE8_ONCMY</name>
<dbReference type="AlphaFoldDB" id="A0A060WPE8"/>
<dbReference type="EMBL" id="FR904657">
    <property type="protein sequence ID" value="CDQ69218.1"/>
    <property type="molecule type" value="Genomic_DNA"/>
</dbReference>
<sequence>MNKPKMTTEKGVPSNSRVLMLLGQLERLNREAMLADAEIGRQITAKILHLIQTQEKTRKEIMSKGSSGMEVILATLENTQDLQTILNILYILNELLTW</sequence>
<reference evidence="1" key="1">
    <citation type="journal article" date="2014" name="Nat. Commun.">
        <title>The rainbow trout genome provides novel insights into evolution after whole-genome duplication in vertebrates.</title>
        <authorList>
            <person name="Berthelot C."/>
            <person name="Brunet F."/>
            <person name="Chalopin D."/>
            <person name="Juanchich A."/>
            <person name="Bernard M."/>
            <person name="Noel B."/>
            <person name="Bento P."/>
            <person name="Da Silva C."/>
            <person name="Labadie K."/>
            <person name="Alberti A."/>
            <person name="Aury J.M."/>
            <person name="Louis A."/>
            <person name="Dehais P."/>
            <person name="Bardou P."/>
            <person name="Montfort J."/>
            <person name="Klopp C."/>
            <person name="Cabau C."/>
            <person name="Gaspin C."/>
            <person name="Thorgaard G.H."/>
            <person name="Boussaha M."/>
            <person name="Quillet E."/>
            <person name="Guyomard R."/>
            <person name="Galiana D."/>
            <person name="Bobe J."/>
            <person name="Volff J.N."/>
            <person name="Genet C."/>
            <person name="Wincker P."/>
            <person name="Jaillon O."/>
            <person name="Roest Crollius H."/>
            <person name="Guiguen Y."/>
        </authorList>
    </citation>
    <scope>NUCLEOTIDE SEQUENCE [LARGE SCALE GENOMIC DNA]</scope>
</reference>
<evidence type="ECO:0000313" key="1">
    <source>
        <dbReference type="EMBL" id="CDQ69218.1"/>
    </source>
</evidence>
<dbReference type="STRING" id="8022.A0A060WPE8"/>
<dbReference type="Proteomes" id="UP000193380">
    <property type="component" value="Unassembled WGS sequence"/>
</dbReference>
<proteinExistence type="predicted"/>
<reference evidence="1" key="2">
    <citation type="submission" date="2014-03" db="EMBL/GenBank/DDBJ databases">
        <authorList>
            <person name="Genoscope - CEA"/>
        </authorList>
    </citation>
    <scope>NUCLEOTIDE SEQUENCE</scope>
</reference>
<protein>
    <submittedName>
        <fullName evidence="1">Uncharacterized protein</fullName>
    </submittedName>
</protein>
<dbReference type="PaxDb" id="8022-A0A060WPE8"/>